<reference evidence="1 2" key="1">
    <citation type="journal article" date="2014" name="Am. J. Bot.">
        <title>Genome assembly and annotation for red clover (Trifolium pratense; Fabaceae).</title>
        <authorList>
            <person name="Istvanek J."/>
            <person name="Jaros M."/>
            <person name="Krenek A."/>
            <person name="Repkova J."/>
        </authorList>
    </citation>
    <scope>NUCLEOTIDE SEQUENCE [LARGE SCALE GENOMIC DNA]</scope>
    <source>
        <strain evidence="2">cv. Tatra</strain>
        <tissue evidence="1">Young leaves</tissue>
    </source>
</reference>
<dbReference type="Proteomes" id="UP000236291">
    <property type="component" value="Unassembled WGS sequence"/>
</dbReference>
<accession>A0A2K3MQL5</accession>
<evidence type="ECO:0000313" key="1">
    <source>
        <dbReference type="EMBL" id="PNX93042.1"/>
    </source>
</evidence>
<organism evidence="1 2">
    <name type="scientific">Trifolium pratense</name>
    <name type="common">Red clover</name>
    <dbReference type="NCBI Taxonomy" id="57577"/>
    <lineage>
        <taxon>Eukaryota</taxon>
        <taxon>Viridiplantae</taxon>
        <taxon>Streptophyta</taxon>
        <taxon>Embryophyta</taxon>
        <taxon>Tracheophyta</taxon>
        <taxon>Spermatophyta</taxon>
        <taxon>Magnoliopsida</taxon>
        <taxon>eudicotyledons</taxon>
        <taxon>Gunneridae</taxon>
        <taxon>Pentapetalae</taxon>
        <taxon>rosids</taxon>
        <taxon>fabids</taxon>
        <taxon>Fabales</taxon>
        <taxon>Fabaceae</taxon>
        <taxon>Papilionoideae</taxon>
        <taxon>50 kb inversion clade</taxon>
        <taxon>NPAAA clade</taxon>
        <taxon>Hologalegina</taxon>
        <taxon>IRL clade</taxon>
        <taxon>Trifolieae</taxon>
        <taxon>Trifolium</taxon>
    </lineage>
</organism>
<protein>
    <recommendedName>
        <fullName evidence="3">RRM domain-containing protein</fullName>
    </recommendedName>
</protein>
<evidence type="ECO:0000313" key="2">
    <source>
        <dbReference type="Proteomes" id="UP000236291"/>
    </source>
</evidence>
<dbReference type="AlphaFoldDB" id="A0A2K3MQL5"/>
<proteinExistence type="predicted"/>
<name>A0A2K3MQL5_TRIPR</name>
<comment type="caution">
    <text evidence="1">The sequence shown here is derived from an EMBL/GenBank/DDBJ whole genome shotgun (WGS) entry which is preliminary data.</text>
</comment>
<evidence type="ECO:0008006" key="3">
    <source>
        <dbReference type="Google" id="ProtNLM"/>
    </source>
</evidence>
<reference evidence="1 2" key="2">
    <citation type="journal article" date="2017" name="Front. Plant Sci.">
        <title>Gene Classification and Mining of Molecular Markers Useful in Red Clover (Trifolium pratense) Breeding.</title>
        <authorList>
            <person name="Istvanek J."/>
            <person name="Dluhosova J."/>
            <person name="Dluhos P."/>
            <person name="Patkova L."/>
            <person name="Nedelnik J."/>
            <person name="Repkova J."/>
        </authorList>
    </citation>
    <scope>NUCLEOTIDE SEQUENCE [LARGE SCALE GENOMIC DNA]</scope>
    <source>
        <strain evidence="2">cv. Tatra</strain>
        <tissue evidence="1">Young leaves</tissue>
    </source>
</reference>
<dbReference type="EMBL" id="ASHM01011138">
    <property type="protein sequence ID" value="PNX93042.1"/>
    <property type="molecule type" value="Genomic_DNA"/>
</dbReference>
<gene>
    <name evidence="1" type="ORF">L195_g016190</name>
</gene>
<sequence>MVDEVDNQWQTVKGKNKKGFQKKLDIATTKFSIREHPNNITTYFFTNFSDSFGANAMLRAFQYYRDVTEVVIPANRGVGGRIFGFARIDRDQVWKEAGRNNKDKGHHIKKSLPRPTIDAEHQSLKPHNTVTNSYVNIVKSRSISNKGE</sequence>